<gene>
    <name evidence="1" type="ORF">MVEN_02322600</name>
</gene>
<keyword evidence="2" id="KW-1185">Reference proteome</keyword>
<dbReference type="AlphaFoldDB" id="A0A8H7CED8"/>
<accession>A0A8H7CED8</accession>
<evidence type="ECO:0000313" key="2">
    <source>
        <dbReference type="Proteomes" id="UP000620124"/>
    </source>
</evidence>
<name>A0A8H7CED8_9AGAR</name>
<evidence type="ECO:0000313" key="1">
    <source>
        <dbReference type="EMBL" id="KAF7334165.1"/>
    </source>
</evidence>
<comment type="caution">
    <text evidence="1">The sequence shown here is derived from an EMBL/GenBank/DDBJ whole genome shotgun (WGS) entry which is preliminary data.</text>
</comment>
<protein>
    <submittedName>
        <fullName evidence="1">Uncharacterized protein</fullName>
    </submittedName>
</protein>
<proteinExistence type="predicted"/>
<dbReference type="EMBL" id="JACAZI010000027">
    <property type="protein sequence ID" value="KAF7334165.1"/>
    <property type="molecule type" value="Genomic_DNA"/>
</dbReference>
<organism evidence="1 2">
    <name type="scientific">Mycena venus</name>
    <dbReference type="NCBI Taxonomy" id="2733690"/>
    <lineage>
        <taxon>Eukaryota</taxon>
        <taxon>Fungi</taxon>
        <taxon>Dikarya</taxon>
        <taxon>Basidiomycota</taxon>
        <taxon>Agaricomycotina</taxon>
        <taxon>Agaricomycetes</taxon>
        <taxon>Agaricomycetidae</taxon>
        <taxon>Agaricales</taxon>
        <taxon>Marasmiineae</taxon>
        <taxon>Mycenaceae</taxon>
        <taxon>Mycena</taxon>
    </lineage>
</organism>
<dbReference type="Proteomes" id="UP000620124">
    <property type="component" value="Unassembled WGS sequence"/>
</dbReference>
<reference evidence="1" key="1">
    <citation type="submission" date="2020-05" db="EMBL/GenBank/DDBJ databases">
        <title>Mycena genomes resolve the evolution of fungal bioluminescence.</title>
        <authorList>
            <person name="Tsai I.J."/>
        </authorList>
    </citation>
    <scope>NUCLEOTIDE SEQUENCE</scope>
    <source>
        <strain evidence="1">CCC161011</strain>
    </source>
</reference>
<sequence>MPLLAPPNLSLASSPHSAFILHWRLSSRAPKPLISLAHVPPSPPAYSRFPPRYLLHGAPLPANTFLRCLSSDAAARRPITLAFRASQISSSRIPLAQLRDSPTESSPEDLTRNLLGSLTPTFLHDTLATPLWIYAPRSNVWHGRGRRSLPIAGLVQRARGSTLGHFRLALASFYLTGLYSRIVV</sequence>